<evidence type="ECO:0000313" key="2">
    <source>
        <dbReference type="Proteomes" id="UP000593560"/>
    </source>
</evidence>
<sequence length="31" mass="3546">MGGFNRLPKRDAAMLRDNYLACKHIWAGLNI</sequence>
<accession>A0A7J9GIL2</accession>
<dbReference type="EMBL" id="JABFAD010000005">
    <property type="protein sequence ID" value="MBA0797403.1"/>
    <property type="molecule type" value="Genomic_DNA"/>
</dbReference>
<organism evidence="1 2">
    <name type="scientific">Gossypium harknessii</name>
    <dbReference type="NCBI Taxonomy" id="34285"/>
    <lineage>
        <taxon>Eukaryota</taxon>
        <taxon>Viridiplantae</taxon>
        <taxon>Streptophyta</taxon>
        <taxon>Embryophyta</taxon>
        <taxon>Tracheophyta</taxon>
        <taxon>Spermatophyta</taxon>
        <taxon>Magnoliopsida</taxon>
        <taxon>eudicotyledons</taxon>
        <taxon>Gunneridae</taxon>
        <taxon>Pentapetalae</taxon>
        <taxon>rosids</taxon>
        <taxon>malvids</taxon>
        <taxon>Malvales</taxon>
        <taxon>Malvaceae</taxon>
        <taxon>Malvoideae</taxon>
        <taxon>Gossypium</taxon>
    </lineage>
</organism>
<keyword evidence="2" id="KW-1185">Reference proteome</keyword>
<dbReference type="Proteomes" id="UP000593560">
    <property type="component" value="Unassembled WGS sequence"/>
</dbReference>
<dbReference type="AlphaFoldDB" id="A0A7J9GIL2"/>
<comment type="caution">
    <text evidence="1">The sequence shown here is derived from an EMBL/GenBank/DDBJ whole genome shotgun (WGS) entry which is preliminary data.</text>
</comment>
<protein>
    <submittedName>
        <fullName evidence="1">Uncharacterized protein</fullName>
    </submittedName>
</protein>
<gene>
    <name evidence="1" type="ORF">Gohar_008108</name>
</gene>
<reference evidence="1 2" key="1">
    <citation type="journal article" date="2019" name="Genome Biol. Evol.">
        <title>Insights into the evolution of the New World diploid cottons (Gossypium, subgenus Houzingenia) based on genome sequencing.</title>
        <authorList>
            <person name="Grover C.E."/>
            <person name="Arick M.A. 2nd"/>
            <person name="Thrash A."/>
            <person name="Conover J.L."/>
            <person name="Sanders W.S."/>
            <person name="Peterson D.G."/>
            <person name="Frelichowski J.E."/>
            <person name="Scheffler J.A."/>
            <person name="Scheffler B.E."/>
            <person name="Wendel J.F."/>
        </authorList>
    </citation>
    <scope>NUCLEOTIDE SEQUENCE [LARGE SCALE GENOMIC DNA]</scope>
    <source>
        <strain evidence="1">0</strain>
        <tissue evidence="1">Leaf</tissue>
    </source>
</reference>
<name>A0A7J9GIL2_9ROSI</name>
<proteinExistence type="predicted"/>
<evidence type="ECO:0000313" key="1">
    <source>
        <dbReference type="EMBL" id="MBA0797403.1"/>
    </source>
</evidence>